<keyword evidence="1" id="KW-0472">Membrane</keyword>
<keyword evidence="3" id="KW-1185">Reference proteome</keyword>
<gene>
    <name evidence="2" type="ORF">CRM22_010037</name>
</gene>
<dbReference type="EMBL" id="SJOL01009529">
    <property type="protein sequence ID" value="TGZ57045.1"/>
    <property type="molecule type" value="Genomic_DNA"/>
</dbReference>
<sequence>MPSGADSQSNSTTYYVEAEWLQQILWMALNMTLSGVTYDAKEPIKKPSGCISVARTPNPVNKTEILSPVLSEQLKLDIFVIRNTFHEPQKIISYKGLLDWLSTRESYSIKYCTNDIYSHLTKTHPDAQLFNSTQSEEVGAEHIPSPYARKLQSLLGILFCCILAVCLLTALLLRIRSCIVRRLASMRTQRLYRDSAIRVHFPYDVGDTECYVKPPVPSVTFGSNVYPVDSRVRNGHGPTSGRYGKRGIQTGHSLHDLNYLERKRLNALVQMGSPSQQEQAIVHSTPKERLSNGCVRTVPGARHAHFAQGSHRTGTRTLHPSTLTVHRCDSV</sequence>
<evidence type="ECO:0000313" key="2">
    <source>
        <dbReference type="EMBL" id="TGZ57046.1"/>
    </source>
</evidence>
<evidence type="ECO:0000256" key="1">
    <source>
        <dbReference type="SAM" id="Phobius"/>
    </source>
</evidence>
<comment type="caution">
    <text evidence="2">The sequence shown here is derived from an EMBL/GenBank/DDBJ whole genome shotgun (WGS) entry which is preliminary data.</text>
</comment>
<protein>
    <submittedName>
        <fullName evidence="2">Uncharacterized protein</fullName>
    </submittedName>
</protein>
<accession>A0A4S2L4A2</accession>
<dbReference type="OrthoDB" id="6232504at2759"/>
<proteinExistence type="predicted"/>
<feature type="transmembrane region" description="Helical" evidence="1">
    <location>
        <begin position="154"/>
        <end position="173"/>
    </location>
</feature>
<keyword evidence="1" id="KW-0812">Transmembrane</keyword>
<dbReference type="EMBL" id="SJOL01009529">
    <property type="protein sequence ID" value="TGZ57046.1"/>
    <property type="molecule type" value="Genomic_DNA"/>
</dbReference>
<reference evidence="2 3" key="1">
    <citation type="journal article" date="2019" name="BMC Genomics">
        <title>New insights from Opisthorchis felineus genome: update on genomics of the epidemiologically important liver flukes.</title>
        <authorList>
            <person name="Ershov N.I."/>
            <person name="Mordvinov V.A."/>
            <person name="Prokhortchouk E.B."/>
            <person name="Pakharukova M.Y."/>
            <person name="Gunbin K.V."/>
            <person name="Ustyantsev K."/>
            <person name="Genaev M.A."/>
            <person name="Blinov A.G."/>
            <person name="Mazur A."/>
            <person name="Boulygina E."/>
            <person name="Tsygankova S."/>
            <person name="Khrameeva E."/>
            <person name="Chekanov N."/>
            <person name="Fan G."/>
            <person name="Xiao A."/>
            <person name="Zhang H."/>
            <person name="Xu X."/>
            <person name="Yang H."/>
            <person name="Solovyev V."/>
            <person name="Lee S.M."/>
            <person name="Liu X."/>
            <person name="Afonnikov D.A."/>
            <person name="Skryabin K.G."/>
        </authorList>
    </citation>
    <scope>NUCLEOTIDE SEQUENCE [LARGE SCALE GENOMIC DNA]</scope>
    <source>
        <strain evidence="2">AK-0245</strain>
        <tissue evidence="2">Whole organism</tissue>
    </source>
</reference>
<name>A0A4S2L4A2_OPIFE</name>
<keyword evidence="1" id="KW-1133">Transmembrane helix</keyword>
<organism evidence="2 3">
    <name type="scientific">Opisthorchis felineus</name>
    <dbReference type="NCBI Taxonomy" id="147828"/>
    <lineage>
        <taxon>Eukaryota</taxon>
        <taxon>Metazoa</taxon>
        <taxon>Spiralia</taxon>
        <taxon>Lophotrochozoa</taxon>
        <taxon>Platyhelminthes</taxon>
        <taxon>Trematoda</taxon>
        <taxon>Digenea</taxon>
        <taxon>Opisthorchiida</taxon>
        <taxon>Opisthorchiata</taxon>
        <taxon>Opisthorchiidae</taxon>
        <taxon>Opisthorchis</taxon>
    </lineage>
</organism>
<evidence type="ECO:0000313" key="3">
    <source>
        <dbReference type="Proteomes" id="UP000308267"/>
    </source>
</evidence>
<dbReference type="AlphaFoldDB" id="A0A4S2L4A2"/>
<dbReference type="Proteomes" id="UP000308267">
    <property type="component" value="Unassembled WGS sequence"/>
</dbReference>